<name>F6DSQ8_DESRL</name>
<dbReference type="OrthoDB" id="2931671at2"/>
<reference evidence="1 2" key="2">
    <citation type="journal article" date="2012" name="Stand. Genomic Sci.">
        <title>Complete genome sequence of the sulfate-reducing firmicute Desulfotomaculum ruminis type strain (DL(T)).</title>
        <authorList>
            <person name="Spring S."/>
            <person name="Visser M."/>
            <person name="Lu M."/>
            <person name="Copeland A."/>
            <person name="Lapidus A."/>
            <person name="Lucas S."/>
            <person name="Cheng J.F."/>
            <person name="Han C."/>
            <person name="Tapia R."/>
            <person name="Goodwin L.A."/>
            <person name="Pitluck S."/>
            <person name="Ivanova N."/>
            <person name="Land M."/>
            <person name="Hauser L."/>
            <person name="Larimer F."/>
            <person name="Rohde M."/>
            <person name="Goker M."/>
            <person name="Detter J.C."/>
            <person name="Kyrpides N.C."/>
            <person name="Woyke T."/>
            <person name="Schaap P.J."/>
            <person name="Plugge C.M."/>
            <person name="Muyzer G."/>
            <person name="Kuever J."/>
            <person name="Pereira I.A."/>
            <person name="Parshina S.N."/>
            <person name="Bernier-Latmani R."/>
            <person name="Stams A.J."/>
            <person name="Klenk H.P."/>
        </authorList>
    </citation>
    <scope>NUCLEOTIDE SEQUENCE [LARGE SCALE GENOMIC DNA]</scope>
    <source>
        <strain evidence="2">ATCC 23193 / DSM 2154 / NCIB 8452 / DL</strain>
    </source>
</reference>
<dbReference type="HOGENOM" id="CLU_2896807_0_0_9"/>
<dbReference type="AlphaFoldDB" id="F6DSQ8"/>
<evidence type="ECO:0000313" key="2">
    <source>
        <dbReference type="Proteomes" id="UP000009234"/>
    </source>
</evidence>
<dbReference type="KEGG" id="dru:Desru_0592"/>
<proteinExistence type="predicted"/>
<accession>F6DSQ8</accession>
<reference evidence="2" key="1">
    <citation type="submission" date="2011-05" db="EMBL/GenBank/DDBJ databases">
        <title>Complete sequence of Desulfotomaculum ruminis DSM 2154.</title>
        <authorList>
            <person name="Lucas S."/>
            <person name="Copeland A."/>
            <person name="Lapidus A."/>
            <person name="Cheng J.-F."/>
            <person name="Goodwin L."/>
            <person name="Pitluck S."/>
            <person name="Lu M."/>
            <person name="Detter J.C."/>
            <person name="Han C."/>
            <person name="Tapia R."/>
            <person name="Land M."/>
            <person name="Hauser L."/>
            <person name="Kyrpides N."/>
            <person name="Ivanova N."/>
            <person name="Mikhailova N."/>
            <person name="Pagani I."/>
            <person name="Stams A.J.M."/>
            <person name="Plugge C.M."/>
            <person name="Muyzer G."/>
            <person name="Kuever J."/>
            <person name="Parshina S.N."/>
            <person name="Ivanova A.E."/>
            <person name="Nazina T.N."/>
            <person name="Brambilla E."/>
            <person name="Spring S."/>
            <person name="Klenk H.-P."/>
            <person name="Woyke T."/>
        </authorList>
    </citation>
    <scope>NUCLEOTIDE SEQUENCE [LARGE SCALE GENOMIC DNA]</scope>
    <source>
        <strain evidence="2">ATCC 23193 / DSM 2154 / NCIB 8452 / DL</strain>
    </source>
</reference>
<sequence length="62" mass="7152">MLQIEKIREKVINLDEADAKSLLMIIYARLDTAINGNGGYKVVEETLKDLFDIYQKLPVKNR</sequence>
<dbReference type="EMBL" id="CP002780">
    <property type="protein sequence ID" value="AEG58877.1"/>
    <property type="molecule type" value="Genomic_DNA"/>
</dbReference>
<evidence type="ECO:0000313" key="1">
    <source>
        <dbReference type="EMBL" id="AEG58877.1"/>
    </source>
</evidence>
<gene>
    <name evidence="1" type="ordered locus">Desru_0592</name>
</gene>
<organism evidence="1 2">
    <name type="scientific">Desulforamulus ruminis (strain ATCC 23193 / DSM 2154 / NCIMB 8452 / DL)</name>
    <name type="common">Desulfotomaculum ruminis</name>
    <dbReference type="NCBI Taxonomy" id="696281"/>
    <lineage>
        <taxon>Bacteria</taxon>
        <taxon>Bacillati</taxon>
        <taxon>Bacillota</taxon>
        <taxon>Clostridia</taxon>
        <taxon>Eubacteriales</taxon>
        <taxon>Peptococcaceae</taxon>
        <taxon>Desulforamulus</taxon>
    </lineage>
</organism>
<protein>
    <submittedName>
        <fullName evidence="1">Uncharacterized protein</fullName>
    </submittedName>
</protein>
<dbReference type="RefSeq" id="WP_013840652.1">
    <property type="nucleotide sequence ID" value="NC_015589.1"/>
</dbReference>
<dbReference type="Proteomes" id="UP000009234">
    <property type="component" value="Chromosome"/>
</dbReference>
<keyword evidence="2" id="KW-1185">Reference proteome</keyword>